<feature type="region of interest" description="Disordered" evidence="10">
    <location>
        <begin position="321"/>
        <end position="347"/>
    </location>
</feature>
<protein>
    <recommendedName>
        <fullName evidence="9">Flagellar M-ring protein</fullName>
    </recommendedName>
</protein>
<feature type="transmembrane region" description="Helical" evidence="11">
    <location>
        <begin position="433"/>
        <end position="452"/>
    </location>
</feature>
<evidence type="ECO:0000313" key="15">
    <source>
        <dbReference type="Proteomes" id="UP000542742"/>
    </source>
</evidence>
<evidence type="ECO:0000256" key="3">
    <source>
        <dbReference type="ARBA" id="ARBA00007971"/>
    </source>
</evidence>
<feature type="domain" description="Flagellar M-ring N-terminal" evidence="12">
    <location>
        <begin position="46"/>
        <end position="220"/>
    </location>
</feature>
<dbReference type="NCBIfam" id="TIGR00206">
    <property type="entry name" value="fliF"/>
    <property type="match status" value="1"/>
</dbReference>
<evidence type="ECO:0000259" key="12">
    <source>
        <dbReference type="Pfam" id="PF01514"/>
    </source>
</evidence>
<dbReference type="RefSeq" id="WP_184954804.1">
    <property type="nucleotide sequence ID" value="NZ_BOMC01000022.1"/>
</dbReference>
<evidence type="ECO:0000256" key="9">
    <source>
        <dbReference type="PIRNR" id="PIRNR004862"/>
    </source>
</evidence>
<feature type="compositionally biased region" description="Polar residues" evidence="10">
    <location>
        <begin position="335"/>
        <end position="347"/>
    </location>
</feature>
<evidence type="ECO:0000256" key="2">
    <source>
        <dbReference type="ARBA" id="ARBA00004651"/>
    </source>
</evidence>
<dbReference type="PIRSF" id="PIRSF004862">
    <property type="entry name" value="FliF"/>
    <property type="match status" value="1"/>
</dbReference>
<dbReference type="InterPro" id="IPR006182">
    <property type="entry name" value="FliF_N_dom"/>
</dbReference>
<dbReference type="AlphaFoldDB" id="A0A7W7CXS0"/>
<dbReference type="GO" id="GO:0071973">
    <property type="term" value="P:bacterial-type flagellum-dependent cell motility"/>
    <property type="evidence" value="ECO:0007669"/>
    <property type="project" value="InterPro"/>
</dbReference>
<evidence type="ECO:0000256" key="8">
    <source>
        <dbReference type="ARBA" id="ARBA00023143"/>
    </source>
</evidence>
<evidence type="ECO:0000256" key="10">
    <source>
        <dbReference type="SAM" id="MobiDB-lite"/>
    </source>
</evidence>
<name>A0A7W7CXS0_9ACTN</name>
<evidence type="ECO:0000256" key="6">
    <source>
        <dbReference type="ARBA" id="ARBA00022989"/>
    </source>
</evidence>
<comment type="caution">
    <text evidence="14">The sequence shown here is derived from an EMBL/GenBank/DDBJ whole genome shotgun (WGS) entry which is preliminary data.</text>
</comment>
<dbReference type="InterPro" id="IPR045851">
    <property type="entry name" value="AMP-bd_C_sf"/>
</dbReference>
<evidence type="ECO:0000313" key="14">
    <source>
        <dbReference type="EMBL" id="MBB4696583.1"/>
    </source>
</evidence>
<evidence type="ECO:0000256" key="7">
    <source>
        <dbReference type="ARBA" id="ARBA00023136"/>
    </source>
</evidence>
<feature type="domain" description="Flagellar M-ring C-terminal" evidence="13">
    <location>
        <begin position="254"/>
        <end position="407"/>
    </location>
</feature>
<keyword evidence="4" id="KW-1003">Cell membrane</keyword>
<keyword evidence="6 11" id="KW-1133">Transmembrane helix</keyword>
<reference evidence="14 15" key="1">
    <citation type="submission" date="2020-08" db="EMBL/GenBank/DDBJ databases">
        <title>Sequencing the genomes of 1000 actinobacteria strains.</title>
        <authorList>
            <person name="Klenk H.-P."/>
        </authorList>
    </citation>
    <scope>NUCLEOTIDE SEQUENCE [LARGE SCALE GENOMIC DNA]</scope>
    <source>
        <strain evidence="14 15">DSM 45518</strain>
    </source>
</reference>
<evidence type="ECO:0000256" key="1">
    <source>
        <dbReference type="ARBA" id="ARBA00004117"/>
    </source>
</evidence>
<keyword evidence="15" id="KW-1185">Reference proteome</keyword>
<evidence type="ECO:0000256" key="11">
    <source>
        <dbReference type="SAM" id="Phobius"/>
    </source>
</evidence>
<organism evidence="14 15">
    <name type="scientific">Paractinoplanes abujensis</name>
    <dbReference type="NCBI Taxonomy" id="882441"/>
    <lineage>
        <taxon>Bacteria</taxon>
        <taxon>Bacillati</taxon>
        <taxon>Actinomycetota</taxon>
        <taxon>Actinomycetes</taxon>
        <taxon>Micromonosporales</taxon>
        <taxon>Micromonosporaceae</taxon>
        <taxon>Paractinoplanes</taxon>
    </lineage>
</organism>
<sequence length="542" mass="56974">MTDRLPAPVRRVTDTFRSFTPGQKAVTIAAVIALVVGAYFFATWASKPSYSILFNNLSSKDASAIVESLKKTGTSYELANDGQTILVPQDQVNDLRLSLSGEGLPGDAGTGYALLDQQGITTSDFMQQTNYQRALEGELSNTIKSIEGVEAATVHLVIPKKDVFADEQDKPTASVLVATSATEQLSSDQVQSIVHLVASSVEGLDPTQITVAGADGKILSTGGGAAIGTGGDSGTDAQTVAFQNRMNTSIQSMLDSVVGRGNSSVVTTATLDFDQTETQSETFNADPSVPALSETNQREAYNGANNCAGGVLGPDNIAGPGCSTGSSGSSGPGQYENSSSTKNNAVNKVNEVRRSAPGGIKKLSVAVLLNSSTGTTIDPAQVQQLVTAAAGIDATRGDTIAVSAMPFDQSAAKAAQEALTASSAAAVEAKQMSMYKTAGLAALVLVLLFLAWRFSRKSKKRRGLTPEERKHLEDMQAALEAQRLAELNQAIPAQMLEAGMAMDDTNVQAREERQREIDQMVKDQPEEMAVLLRGWLAADVTR</sequence>
<dbReference type="PRINTS" id="PR01009">
    <property type="entry name" value="FLGMRINGFLIF"/>
</dbReference>
<evidence type="ECO:0000256" key="4">
    <source>
        <dbReference type="ARBA" id="ARBA00022475"/>
    </source>
</evidence>
<keyword evidence="8 9" id="KW-0975">Bacterial flagellum</keyword>
<keyword evidence="14" id="KW-0966">Cell projection</keyword>
<dbReference type="Pfam" id="PF08345">
    <property type="entry name" value="YscJ_FliF_C"/>
    <property type="match status" value="1"/>
</dbReference>
<dbReference type="GO" id="GO:0003774">
    <property type="term" value="F:cytoskeletal motor activity"/>
    <property type="evidence" value="ECO:0007669"/>
    <property type="project" value="InterPro"/>
</dbReference>
<comment type="subcellular location">
    <subcellularLocation>
        <location evidence="1 9">Bacterial flagellum basal body</location>
    </subcellularLocation>
    <subcellularLocation>
        <location evidence="2">Cell membrane</location>
        <topology evidence="2">Multi-pass membrane protein</topology>
    </subcellularLocation>
</comment>
<dbReference type="Pfam" id="PF01514">
    <property type="entry name" value="YscJ_FliF"/>
    <property type="match status" value="1"/>
</dbReference>
<evidence type="ECO:0000259" key="13">
    <source>
        <dbReference type="Pfam" id="PF08345"/>
    </source>
</evidence>
<keyword evidence="7 11" id="KW-0472">Membrane</keyword>
<comment type="similarity">
    <text evidence="3 9">Belongs to the FliF family.</text>
</comment>
<dbReference type="GO" id="GO:0009431">
    <property type="term" value="C:bacterial-type flagellum basal body, MS ring"/>
    <property type="evidence" value="ECO:0007669"/>
    <property type="project" value="InterPro"/>
</dbReference>
<dbReference type="InterPro" id="IPR043427">
    <property type="entry name" value="YscJ/FliF"/>
</dbReference>
<feature type="compositionally biased region" description="Low complexity" evidence="10">
    <location>
        <begin position="321"/>
        <end position="333"/>
    </location>
</feature>
<dbReference type="PANTHER" id="PTHR30046">
    <property type="entry name" value="FLAGELLAR M-RING PROTEIN"/>
    <property type="match status" value="1"/>
</dbReference>
<dbReference type="Gene3D" id="3.30.300.30">
    <property type="match status" value="1"/>
</dbReference>
<dbReference type="Proteomes" id="UP000542742">
    <property type="component" value="Unassembled WGS sequence"/>
</dbReference>
<feature type="transmembrane region" description="Helical" evidence="11">
    <location>
        <begin position="25"/>
        <end position="45"/>
    </location>
</feature>
<evidence type="ECO:0000256" key="5">
    <source>
        <dbReference type="ARBA" id="ARBA00022692"/>
    </source>
</evidence>
<dbReference type="GO" id="GO:0005886">
    <property type="term" value="C:plasma membrane"/>
    <property type="evidence" value="ECO:0007669"/>
    <property type="project" value="UniProtKB-SubCell"/>
</dbReference>
<keyword evidence="14" id="KW-0282">Flagellum</keyword>
<gene>
    <name evidence="14" type="ORF">BKA14_006731</name>
</gene>
<accession>A0A7W7CXS0</accession>
<comment type="function">
    <text evidence="9">The M ring may be actively involved in energy transduction.</text>
</comment>
<dbReference type="InterPro" id="IPR013556">
    <property type="entry name" value="Flag_M-ring_C"/>
</dbReference>
<keyword evidence="5 11" id="KW-0812">Transmembrane</keyword>
<dbReference type="EMBL" id="JACHMF010000001">
    <property type="protein sequence ID" value="MBB4696583.1"/>
    <property type="molecule type" value="Genomic_DNA"/>
</dbReference>
<dbReference type="InterPro" id="IPR000067">
    <property type="entry name" value="FlgMring_FliF"/>
</dbReference>
<keyword evidence="14" id="KW-0969">Cilium</keyword>
<proteinExistence type="inferred from homology"/>
<dbReference type="PANTHER" id="PTHR30046:SF0">
    <property type="entry name" value="FLAGELLAR M-RING PROTEIN"/>
    <property type="match status" value="1"/>
</dbReference>